<sequence length="1220" mass="138967">MTLGSLYNVKNGQSTGFSIFSKTVPESAISSRDENAINLKYIFSESYKEKFKALDINGHLKLSILAEIIDLNAQAKYLRSEKKSSTTVNVSLSYSVSTVLEKIEILSKEISALIDLTTLKNTDATHIVIGMQWGAHMLCSFEHHMKEGESKAEIEGELSSSFERLEFVGKAESTVKIRGTESTKETSVTVNIFGDIVPKAGVYPTSREDAIQFMRQVPELMKEVNQGKGNVLKYILVPIEQVREHFNLLEARIESVSNTVSLDMIDKVENIFDVIVENRLRLKESSDAILKYGDYITDREVRSIRNILQKFREGETTFKDRLSKAVREIQAGKNTDILSDLILDFEDECCSTSSVDEAINKYRGLKNRILFIGRCNAFNITVMSKKQTDIASVLSPSSSVTTHILMVPKSKDDTIEKSHEWESLRLLREDHNDGIYSKFFVYQASIMANEPMANEIKELKIVKYIGSLESNQEVCRPTIRLPTVKWSTIATASREERLALEGYPLRMPCPLSHEAHHHCDSSALEWVCFKCEQVLVYDYDRLVYCNCGKLSLKDCMFRCTMMTHGFKYHGLHDQSVQSIREKTKPGDDDINILLLGETGVGKSTFINAFANYLKYSSLEEAEKNEMMALIHSSFDIAGTKIVVGEDDKNERLTNGDSSTQKCRAYEFPYKDGKKIRFIDTPGIGDTRGVKQDRLNFQEILDFISGYDKINGICVLLLPDVARLTPSFRFCIDELLMHLHKSAKDNVLFTFTKTRATLYRAGETFTPLMTYIKELETRNGITIRLEPNTMYYFDNEAFKLYAALKQNIPFDDKTKRLFAESWTRSVGESRRLINRVMDLNPHRTEDTLTLDNARRSIFQLAEPMTKINEYIAIELEAIQVLKDLAKNQKITAQELKEKLTETYMDLNPINLARPRMVCTSDGCSTIQGNIVRYNNYCHENCTSGNIPFNALRTPGMILCSKMDFLTGDCKTCGCNWYKHKHVRIDYQEVKKQKTNPNVAEELQETELKAKSMQQEISKANKRVKTLQSEKKQIFDSLMIFTRFLLQNSIVQQNSGILDYIDMSIRNQERVAERSKDYSIVSSLKQQRMDYVTQKEVFENAKKEGTLHTGIITLEDVKRAKDALCRLENNGQALATVLKWGKENQVKATKRETEHVTVYNGSSDHEHRSTSAADSNQFRMIGGLPNEAGDSSHRGRTTNLRNLVSEFASPITFFSTRSSRND</sequence>
<evidence type="ECO:0000313" key="4">
    <source>
        <dbReference type="EMBL" id="KAG0317676.1"/>
    </source>
</evidence>
<dbReference type="AlphaFoldDB" id="A0A9P6USD8"/>
<feature type="domain" description="DUF8206" evidence="3">
    <location>
        <begin position="910"/>
        <end position="983"/>
    </location>
</feature>
<feature type="coiled-coil region" evidence="1">
    <location>
        <begin position="994"/>
        <end position="1028"/>
    </location>
</feature>
<dbReference type="InterPro" id="IPR025662">
    <property type="entry name" value="Sigma_54_int_dom_ATP-bd_1"/>
</dbReference>
<evidence type="ECO:0000256" key="1">
    <source>
        <dbReference type="SAM" id="Coils"/>
    </source>
</evidence>
<protein>
    <recommendedName>
        <fullName evidence="6">G domain-containing protein</fullName>
    </recommendedName>
</protein>
<name>A0A9P6USD8_9FUNG</name>
<dbReference type="OrthoDB" id="8954335at2759"/>
<dbReference type="InterPro" id="IPR056072">
    <property type="entry name" value="SNTX_MACPF/CDC-like_dom"/>
</dbReference>
<comment type="caution">
    <text evidence="4">The sequence shown here is derived from an EMBL/GenBank/DDBJ whole genome shotgun (WGS) entry which is preliminary data.</text>
</comment>
<evidence type="ECO:0000313" key="5">
    <source>
        <dbReference type="Proteomes" id="UP000738325"/>
    </source>
</evidence>
<dbReference type="CDD" id="cd00882">
    <property type="entry name" value="Ras_like_GTPase"/>
    <property type="match status" value="1"/>
</dbReference>
<reference evidence="4" key="1">
    <citation type="journal article" date="2020" name="Fungal Divers.">
        <title>Resolving the Mortierellaceae phylogeny through synthesis of multi-gene phylogenetics and phylogenomics.</title>
        <authorList>
            <person name="Vandepol N."/>
            <person name="Liber J."/>
            <person name="Desiro A."/>
            <person name="Na H."/>
            <person name="Kennedy M."/>
            <person name="Barry K."/>
            <person name="Grigoriev I.V."/>
            <person name="Miller A.N."/>
            <person name="O'Donnell K."/>
            <person name="Stajich J.E."/>
            <person name="Bonito G."/>
        </authorList>
    </citation>
    <scope>NUCLEOTIDE SEQUENCE</scope>
    <source>
        <strain evidence="4">REB-010B</strain>
    </source>
</reference>
<dbReference type="PANTHER" id="PTHR32046">
    <property type="entry name" value="G DOMAIN-CONTAINING PROTEIN"/>
    <property type="match status" value="1"/>
</dbReference>
<gene>
    <name evidence="4" type="ORF">BGZ99_006168</name>
</gene>
<dbReference type="Proteomes" id="UP000738325">
    <property type="component" value="Unassembled WGS sequence"/>
</dbReference>
<dbReference type="EMBL" id="JAAAIP010000411">
    <property type="protein sequence ID" value="KAG0317676.1"/>
    <property type="molecule type" value="Genomic_DNA"/>
</dbReference>
<dbReference type="PROSITE" id="PS00675">
    <property type="entry name" value="SIGMA54_INTERACT_1"/>
    <property type="match status" value="1"/>
</dbReference>
<keyword evidence="1" id="KW-0175">Coiled coil</keyword>
<dbReference type="InterPro" id="IPR058519">
    <property type="entry name" value="DUF8206"/>
</dbReference>
<proteinExistence type="predicted"/>
<dbReference type="Pfam" id="PF26633">
    <property type="entry name" value="DUF8206"/>
    <property type="match status" value="1"/>
</dbReference>
<evidence type="ECO:0000259" key="2">
    <source>
        <dbReference type="Pfam" id="PF24674"/>
    </source>
</evidence>
<evidence type="ECO:0000259" key="3">
    <source>
        <dbReference type="Pfam" id="PF26633"/>
    </source>
</evidence>
<evidence type="ECO:0008006" key="6">
    <source>
        <dbReference type="Google" id="ProtNLM"/>
    </source>
</evidence>
<dbReference type="InterPro" id="IPR027417">
    <property type="entry name" value="P-loop_NTPase"/>
</dbReference>
<dbReference type="SUPFAM" id="SSF52540">
    <property type="entry name" value="P-loop containing nucleoside triphosphate hydrolases"/>
    <property type="match status" value="2"/>
</dbReference>
<feature type="domain" description="SNTX MACPF/CDC-like" evidence="2">
    <location>
        <begin position="3"/>
        <end position="246"/>
    </location>
</feature>
<dbReference type="Pfam" id="PF24674">
    <property type="entry name" value="MACPF_SNTX"/>
    <property type="match status" value="1"/>
</dbReference>
<keyword evidence="5" id="KW-1185">Reference proteome</keyword>
<organism evidence="4 5">
    <name type="scientific">Dissophora globulifera</name>
    <dbReference type="NCBI Taxonomy" id="979702"/>
    <lineage>
        <taxon>Eukaryota</taxon>
        <taxon>Fungi</taxon>
        <taxon>Fungi incertae sedis</taxon>
        <taxon>Mucoromycota</taxon>
        <taxon>Mortierellomycotina</taxon>
        <taxon>Mortierellomycetes</taxon>
        <taxon>Mortierellales</taxon>
        <taxon>Mortierellaceae</taxon>
        <taxon>Dissophora</taxon>
    </lineage>
</organism>
<dbReference type="PANTHER" id="PTHR32046:SF11">
    <property type="entry name" value="IMMUNE-ASSOCIATED NUCLEOTIDE-BINDING PROTEIN 10-LIKE"/>
    <property type="match status" value="1"/>
</dbReference>
<accession>A0A9P6USD8</accession>
<dbReference type="Gene3D" id="3.40.50.300">
    <property type="entry name" value="P-loop containing nucleotide triphosphate hydrolases"/>
    <property type="match status" value="1"/>
</dbReference>